<feature type="chain" id="PRO_5026937248" evidence="1">
    <location>
        <begin position="20"/>
        <end position="394"/>
    </location>
</feature>
<dbReference type="RefSeq" id="XP_030079623.1">
    <property type="nucleotide sequence ID" value="XM_030223763.1"/>
</dbReference>
<dbReference type="AlphaFoldDB" id="A0A6J2SPI2"/>
<evidence type="ECO:0000313" key="2">
    <source>
        <dbReference type="Proteomes" id="UP000504633"/>
    </source>
</evidence>
<accession>A0A6J2SPI2</accession>
<dbReference type="KEGG" id="dhe:115483024"/>
<evidence type="ECO:0000313" key="3">
    <source>
        <dbReference type="RefSeq" id="XP_030079623.1"/>
    </source>
</evidence>
<feature type="signal peptide" evidence="1">
    <location>
        <begin position="1"/>
        <end position="19"/>
    </location>
</feature>
<gene>
    <name evidence="3" type="primary">LOC115483024</name>
</gene>
<reference evidence="3" key="1">
    <citation type="submission" date="2025-08" db="UniProtKB">
        <authorList>
            <consortium name="RefSeq"/>
        </authorList>
    </citation>
    <scope>IDENTIFICATION</scope>
    <source>
        <strain evidence="3">15085-1641.00</strain>
        <tissue evidence="3">Whole body</tissue>
    </source>
</reference>
<organism evidence="2 3">
    <name type="scientific">Drosophila hydei</name>
    <name type="common">Fruit fly</name>
    <dbReference type="NCBI Taxonomy" id="7224"/>
    <lineage>
        <taxon>Eukaryota</taxon>
        <taxon>Metazoa</taxon>
        <taxon>Ecdysozoa</taxon>
        <taxon>Arthropoda</taxon>
        <taxon>Hexapoda</taxon>
        <taxon>Insecta</taxon>
        <taxon>Pterygota</taxon>
        <taxon>Neoptera</taxon>
        <taxon>Endopterygota</taxon>
        <taxon>Diptera</taxon>
        <taxon>Brachycera</taxon>
        <taxon>Muscomorpha</taxon>
        <taxon>Ephydroidea</taxon>
        <taxon>Drosophilidae</taxon>
        <taxon>Drosophila</taxon>
    </lineage>
</organism>
<dbReference type="Proteomes" id="UP000504633">
    <property type="component" value="Unplaced"/>
</dbReference>
<name>A0A6J2SPI2_DROHY</name>
<proteinExistence type="predicted"/>
<keyword evidence="1" id="KW-0732">Signal</keyword>
<dbReference type="OrthoDB" id="8033611at2759"/>
<keyword evidence="2" id="KW-1185">Reference proteome</keyword>
<dbReference type="GeneID" id="115483024"/>
<protein>
    <submittedName>
        <fullName evidence="3">Proline-rich receptor-like protein kinase PERK2</fullName>
    </submittedName>
</protein>
<sequence>MWKILGPLFLICLSSSIHASFTHGPPAPVAVPAVYSAPPTLTYAAAPPPHVTYSAPPQYFKYATPHISAYSAPAPVIKYSLGPPVTTTTTTYSGFAAPAPPPQPVVHVAPAPQPVVHYSAPPPPPPPAVIVARYAPPPPPPPPAVVVARYAPPPPPPPPITYHAHPSYTRLSVHAPPPVVTYEAHAPVPAELPCDTNAWCNKSETKNQRHKNVSQSECACVCLLCLACDLISNGFFQKSVVLLLFFGLALQLNVVQADVSHLDYSFSPSTQLGAYHYPVPRAPQRAHQQVARQFVEPALEHAAFTQVLTSRGYVFGGNAAAAAAPLTAAAAAPATGRAIATHSDSNSLNLKLPVPFGLMPLNVANLPLQAGASYATVPHTTGLTSYGTAQIQRR</sequence>
<evidence type="ECO:0000256" key="1">
    <source>
        <dbReference type="SAM" id="SignalP"/>
    </source>
</evidence>